<name>A0AAX1UJV0_CERSP</name>
<protein>
    <submittedName>
        <fullName evidence="2">Uncharacterized protein</fullName>
    </submittedName>
</protein>
<dbReference type="AlphaFoldDB" id="A0AAX1UJV0"/>
<feature type="region of interest" description="Disordered" evidence="1">
    <location>
        <begin position="77"/>
        <end position="100"/>
    </location>
</feature>
<evidence type="ECO:0000313" key="2">
    <source>
        <dbReference type="EMBL" id="RHZ93697.1"/>
    </source>
</evidence>
<evidence type="ECO:0000256" key="1">
    <source>
        <dbReference type="SAM" id="MobiDB-lite"/>
    </source>
</evidence>
<proteinExistence type="predicted"/>
<organism evidence="2 3">
    <name type="scientific">Cereibacter sphaeroides</name>
    <name type="common">Rhodobacter sphaeroides</name>
    <dbReference type="NCBI Taxonomy" id="1063"/>
    <lineage>
        <taxon>Bacteria</taxon>
        <taxon>Pseudomonadati</taxon>
        <taxon>Pseudomonadota</taxon>
        <taxon>Alphaproteobacteria</taxon>
        <taxon>Rhodobacterales</taxon>
        <taxon>Paracoccaceae</taxon>
        <taxon>Cereibacter</taxon>
    </lineage>
</organism>
<comment type="caution">
    <text evidence="2">The sequence shown here is derived from an EMBL/GenBank/DDBJ whole genome shotgun (WGS) entry which is preliminary data.</text>
</comment>
<dbReference type="Proteomes" id="UP000266305">
    <property type="component" value="Unassembled WGS sequence"/>
</dbReference>
<dbReference type="EMBL" id="QWGP01000016">
    <property type="protein sequence ID" value="RHZ93697.1"/>
    <property type="molecule type" value="Genomic_DNA"/>
</dbReference>
<feature type="compositionally biased region" description="Basic and acidic residues" evidence="1">
    <location>
        <begin position="91"/>
        <end position="100"/>
    </location>
</feature>
<reference evidence="2 3" key="1">
    <citation type="submission" date="2018-08" db="EMBL/GenBank/DDBJ databases">
        <title>Draft genome sequence of Rhodobacter sphaeroides FY.</title>
        <authorList>
            <person name="Rayyan A."/>
            <person name="Meyer T.E."/>
            <person name="Kyndt J.A."/>
        </authorList>
    </citation>
    <scope>NUCLEOTIDE SEQUENCE [LARGE SCALE GENOMIC DNA]</scope>
    <source>
        <strain evidence="2 3">FY</strain>
    </source>
</reference>
<gene>
    <name evidence="2" type="ORF">D1114_14375</name>
</gene>
<sequence>MTSAPILRHLAFQDARFLGPVLPSAGDLLHRMKAVDPLPAPVEPSPATVLPDFERWRLGQSAERARIAPEALRREARAHGSVRRIAGQATPEHRLRERDA</sequence>
<accession>A0AAX1UJV0</accession>
<evidence type="ECO:0000313" key="3">
    <source>
        <dbReference type="Proteomes" id="UP000266305"/>
    </source>
</evidence>